<evidence type="ECO:0000313" key="1">
    <source>
        <dbReference type="EMBL" id="RAS57879.1"/>
    </source>
</evidence>
<evidence type="ECO:0000313" key="2">
    <source>
        <dbReference type="Proteomes" id="UP000248714"/>
    </source>
</evidence>
<protein>
    <submittedName>
        <fullName evidence="1">Uncharacterized protein</fullName>
    </submittedName>
</protein>
<dbReference type="EMBL" id="QLTT01000020">
    <property type="protein sequence ID" value="RAS57879.1"/>
    <property type="molecule type" value="Genomic_DNA"/>
</dbReference>
<gene>
    <name evidence="1" type="ORF">C8D87_1202</name>
</gene>
<dbReference type="Proteomes" id="UP000248714">
    <property type="component" value="Unassembled WGS sequence"/>
</dbReference>
<organism evidence="1 2">
    <name type="scientific">Lentzea atacamensis</name>
    <dbReference type="NCBI Taxonomy" id="531938"/>
    <lineage>
        <taxon>Bacteria</taxon>
        <taxon>Bacillati</taxon>
        <taxon>Actinomycetota</taxon>
        <taxon>Actinomycetes</taxon>
        <taxon>Pseudonocardiales</taxon>
        <taxon>Pseudonocardiaceae</taxon>
        <taxon>Lentzea</taxon>
    </lineage>
</organism>
<accession>A0ABX9DUE9</accession>
<name>A0ABX9DUE9_9PSEU</name>
<comment type="caution">
    <text evidence="1">The sequence shown here is derived from an EMBL/GenBank/DDBJ whole genome shotgun (WGS) entry which is preliminary data.</text>
</comment>
<sequence length="674" mass="73484">MNETDEYALRHLPAHLSDADLTSRLYELARHEGFPRKQSAAFPDEPRIALSAPRSALTAAVANGDALAVAEFAIRHVVRTVDLASESPVTAARAGSLERAWQLAERPHRDDRSLWYLLLAWDLRARGHHAESDRTLDRLLRGKPSEIPTGEWMDEQNWRNTAAITILGMLAEQPSPLVSRAAEALLRKFHQDKALASERPTYIPDRNQKLVDDSIECAVTGDIAGARHSLNQIQLDGHGYRIDAYRCAVHEVRTRGHESEAVDLVAEMLRPVDDAEELVLHRIRACAELSALLDKRTALDLLAELTSTAAAVEDPQHRFRACRAIALATFAVTGTHDIPTLVTTVMGGPHKGAETTIASALCPELAAAGQVPAALDLIAKMPNELFWEHFANDAYAAMARSLASRGDLDGAQELTERIHIPGYERTVEGEAIQARADAFAGLVVGAVKAGETERAHAAYHEIYRYGSGMEGDLDRWHAAAQEALHALVPHDLMRGISGRLSWHHGILSADAINGLDAASDAVAAGDFSDAVDALMRVEAPAWRAVGLSHLATRYAPRQCVELAFESAASESWWPLRLHAYGEVAKAAKVLQNNEVTDRLMTAIDRISVDLATGESGHLLRVLDSALGIGDLKRLPRLVAAAADQPESACGLCVLLVEHRRLSAEKILPMIWRQA</sequence>
<keyword evidence="2" id="KW-1185">Reference proteome</keyword>
<proteinExistence type="predicted"/>
<reference evidence="1 2" key="1">
    <citation type="submission" date="2018-06" db="EMBL/GenBank/DDBJ databases">
        <title>Genomic Encyclopedia of Type Strains, Phase IV (KMG-IV): sequencing the most valuable type-strain genomes for metagenomic binning, comparative biology and taxonomic classification.</title>
        <authorList>
            <person name="Goeker M."/>
        </authorList>
    </citation>
    <scope>NUCLEOTIDE SEQUENCE [LARGE SCALE GENOMIC DNA]</scope>
    <source>
        <strain evidence="1 2">DSM 45479</strain>
    </source>
</reference>